<accession>A0A2G5ESH7</accession>
<evidence type="ECO:0000313" key="1">
    <source>
        <dbReference type="EMBL" id="PIA58690.1"/>
    </source>
</evidence>
<keyword evidence="2" id="KW-1185">Reference proteome</keyword>
<protein>
    <submittedName>
        <fullName evidence="1">Uncharacterized protein</fullName>
    </submittedName>
</protein>
<dbReference type="InParanoid" id="A0A2G5ESH7"/>
<organism evidence="1 2">
    <name type="scientific">Aquilegia coerulea</name>
    <name type="common">Rocky mountain columbine</name>
    <dbReference type="NCBI Taxonomy" id="218851"/>
    <lineage>
        <taxon>Eukaryota</taxon>
        <taxon>Viridiplantae</taxon>
        <taxon>Streptophyta</taxon>
        <taxon>Embryophyta</taxon>
        <taxon>Tracheophyta</taxon>
        <taxon>Spermatophyta</taxon>
        <taxon>Magnoliopsida</taxon>
        <taxon>Ranunculales</taxon>
        <taxon>Ranunculaceae</taxon>
        <taxon>Thalictroideae</taxon>
        <taxon>Aquilegia</taxon>
    </lineage>
</organism>
<gene>
    <name evidence="1" type="ORF">AQUCO_00500559v1</name>
</gene>
<proteinExistence type="predicted"/>
<evidence type="ECO:0000313" key="2">
    <source>
        <dbReference type="Proteomes" id="UP000230069"/>
    </source>
</evidence>
<dbReference type="PROSITE" id="PS51257">
    <property type="entry name" value="PROKAR_LIPOPROTEIN"/>
    <property type="match status" value="1"/>
</dbReference>
<dbReference type="AlphaFoldDB" id="A0A2G5ESH7"/>
<name>A0A2G5ESH7_AQUCA</name>
<sequence>MRRHEDVNNFQSLAFSCQVLGQGLFGFSSCYFYCDSILWRWIYFSVFGFGNGECLTRDFIMFFQDL</sequence>
<dbReference type="Proteomes" id="UP000230069">
    <property type="component" value="Unassembled WGS sequence"/>
</dbReference>
<reference evidence="1 2" key="1">
    <citation type="submission" date="2017-09" db="EMBL/GenBank/DDBJ databases">
        <title>WGS assembly of Aquilegia coerulea Goldsmith.</title>
        <authorList>
            <person name="Hodges S."/>
            <person name="Kramer E."/>
            <person name="Nordborg M."/>
            <person name="Tomkins J."/>
            <person name="Borevitz J."/>
            <person name="Derieg N."/>
            <person name="Yan J."/>
            <person name="Mihaltcheva S."/>
            <person name="Hayes R.D."/>
            <person name="Rokhsar D."/>
        </authorList>
    </citation>
    <scope>NUCLEOTIDE SEQUENCE [LARGE SCALE GENOMIC DNA]</scope>
    <source>
        <strain evidence="2">cv. Goldsmith</strain>
    </source>
</reference>
<dbReference type="EMBL" id="KZ305022">
    <property type="protein sequence ID" value="PIA58690.1"/>
    <property type="molecule type" value="Genomic_DNA"/>
</dbReference>